<evidence type="ECO:0000259" key="3">
    <source>
        <dbReference type="Pfam" id="PF17863"/>
    </source>
</evidence>
<keyword evidence="5" id="KW-1185">Reference proteome</keyword>
<comment type="caution">
    <text evidence="4">The sequence shown here is derived from an EMBL/GenBank/DDBJ whole genome shotgun (WGS) entry which is preliminary data.</text>
</comment>
<proteinExistence type="predicted"/>
<sequence length="394" mass="41835">MTTYDERASQEGGPGRGESALGGELTATAERIRASVESVIEGKPEVVRLALTVLLAEGHLLIEDVPGVGKTMLAKALARSVDCSVRRIQFTPDLLPSDVTGVSIYDQQRKEFEFKPGAIFAQIVIGDEINRASPKTQSALLESMEERQVTIDGKTYELPSPFMVVATQNPVEMEGTYPLPEAQRDRFMARVSMGYPGPEAELRMLDVHGSVSPLDAMRPVAGAKDVVGLVEAVRGVHVADAVRRYTVELVAATRTHPELRLGASPRATLHLLRAAKAAAALAGRAYTLPDDVQSLAVPVLAHRLLPTAQAQLNRRTSEQIVLEILQRTAVPTAAPRGAAPVPHHTMGAVPPAAPPAMPPGTPPGVPPAGFGAPPGDFGLRPGEFGRQPPGARGY</sequence>
<name>A0ABS0NGT1_9ACTN</name>
<feature type="region of interest" description="Disordered" evidence="1">
    <location>
        <begin position="1"/>
        <end position="24"/>
    </location>
</feature>
<dbReference type="EMBL" id="JACYXC010000001">
    <property type="protein sequence ID" value="MBH5334404.1"/>
    <property type="molecule type" value="Genomic_DNA"/>
</dbReference>
<feature type="domain" description="ATPase AAA-3" evidence="2">
    <location>
        <begin position="59"/>
        <end position="188"/>
    </location>
</feature>
<accession>A0ABS0NGT1</accession>
<dbReference type="Gene3D" id="1.10.8.80">
    <property type="entry name" value="Magnesium chelatase subunit I, C-Terminal domain"/>
    <property type="match status" value="1"/>
</dbReference>
<dbReference type="InterPro" id="IPR011703">
    <property type="entry name" value="ATPase_AAA-3"/>
</dbReference>
<reference evidence="4 5" key="1">
    <citation type="submission" date="2020-09" db="EMBL/GenBank/DDBJ databases">
        <title>Biosynthesis of the nuclear factor of activated T cells inhibitor NFAT-133 and its congeners in Streptomyces pactum.</title>
        <authorList>
            <person name="Zhou W."/>
            <person name="Posri P."/>
            <person name="Abugrain M.E."/>
            <person name="Weisberg A.J."/>
            <person name="Chang J.H."/>
            <person name="Mahmud T."/>
        </authorList>
    </citation>
    <scope>NUCLEOTIDE SEQUENCE [LARGE SCALE GENOMIC DNA]</scope>
    <source>
        <strain evidence="4 5">ATCC 27456</strain>
    </source>
</reference>
<evidence type="ECO:0000313" key="4">
    <source>
        <dbReference type="EMBL" id="MBH5334404.1"/>
    </source>
</evidence>
<dbReference type="SUPFAM" id="SSF52540">
    <property type="entry name" value="P-loop containing nucleoside triphosphate hydrolases"/>
    <property type="match status" value="1"/>
</dbReference>
<dbReference type="PANTHER" id="PTHR42759">
    <property type="entry name" value="MOXR FAMILY PROTEIN"/>
    <property type="match status" value="1"/>
</dbReference>
<dbReference type="CDD" id="cd00009">
    <property type="entry name" value="AAA"/>
    <property type="match status" value="1"/>
</dbReference>
<evidence type="ECO:0000256" key="1">
    <source>
        <dbReference type="SAM" id="MobiDB-lite"/>
    </source>
</evidence>
<evidence type="ECO:0000259" key="2">
    <source>
        <dbReference type="Pfam" id="PF07726"/>
    </source>
</evidence>
<dbReference type="InterPro" id="IPR050764">
    <property type="entry name" value="CbbQ/NirQ/NorQ/GpvN"/>
</dbReference>
<protein>
    <submittedName>
        <fullName evidence="4">MoxR family ATPase</fullName>
    </submittedName>
</protein>
<dbReference type="Gene3D" id="3.40.50.300">
    <property type="entry name" value="P-loop containing nucleotide triphosphate hydrolases"/>
    <property type="match status" value="1"/>
</dbReference>
<dbReference type="InterPro" id="IPR027417">
    <property type="entry name" value="P-loop_NTPase"/>
</dbReference>
<feature type="domain" description="ChlI/MoxR AAA lid" evidence="3">
    <location>
        <begin position="252"/>
        <end position="323"/>
    </location>
</feature>
<dbReference type="PANTHER" id="PTHR42759:SF5">
    <property type="entry name" value="METHANOL DEHYDROGENASE REGULATOR"/>
    <property type="match status" value="1"/>
</dbReference>
<dbReference type="Proteomes" id="UP000807371">
    <property type="component" value="Unassembled WGS sequence"/>
</dbReference>
<dbReference type="RefSeq" id="WP_197988107.1">
    <property type="nucleotide sequence ID" value="NZ_JACYXC010000001.1"/>
</dbReference>
<dbReference type="InterPro" id="IPR041628">
    <property type="entry name" value="ChlI/MoxR_AAA_lid"/>
</dbReference>
<dbReference type="Pfam" id="PF07726">
    <property type="entry name" value="AAA_3"/>
    <property type="match status" value="1"/>
</dbReference>
<evidence type="ECO:0000313" key="5">
    <source>
        <dbReference type="Proteomes" id="UP000807371"/>
    </source>
</evidence>
<organism evidence="4 5">
    <name type="scientific">Streptomyces pactum</name>
    <dbReference type="NCBI Taxonomy" id="68249"/>
    <lineage>
        <taxon>Bacteria</taxon>
        <taxon>Bacillati</taxon>
        <taxon>Actinomycetota</taxon>
        <taxon>Actinomycetes</taxon>
        <taxon>Kitasatosporales</taxon>
        <taxon>Streptomycetaceae</taxon>
        <taxon>Streptomyces</taxon>
    </lineage>
</organism>
<feature type="region of interest" description="Disordered" evidence="1">
    <location>
        <begin position="334"/>
        <end position="394"/>
    </location>
</feature>
<gene>
    <name evidence="4" type="ORF">IHE55_06140</name>
</gene>
<dbReference type="Pfam" id="PF17863">
    <property type="entry name" value="AAA_lid_2"/>
    <property type="match status" value="1"/>
</dbReference>
<feature type="compositionally biased region" description="Pro residues" evidence="1">
    <location>
        <begin position="351"/>
        <end position="366"/>
    </location>
</feature>